<dbReference type="GO" id="GO:0000724">
    <property type="term" value="P:double-strand break repair via homologous recombination"/>
    <property type="evidence" value="ECO:0007669"/>
    <property type="project" value="TreeGrafter"/>
</dbReference>
<feature type="region of interest" description="Disordered" evidence="5">
    <location>
        <begin position="324"/>
        <end position="389"/>
    </location>
</feature>
<dbReference type="GO" id="GO:0045002">
    <property type="term" value="P:double-strand break repair via single-strand annealing"/>
    <property type="evidence" value="ECO:0007669"/>
    <property type="project" value="TreeGrafter"/>
</dbReference>
<sequence>MNVSTCHTGQSQAGPSSAFLPHEQSAATVEYYQKREEEERVRHAHIQQSLDKRLGPEHLSSRPGPGGRKLHYLEGNRAIGIANQVWGYDGWSTEILDQQFDYHEMDPVTKRWSTCASATVKVILAPSLSIPGYQAYHTDVGTGDSTGPDRAQTIALARKAAVTDATKRALRCFGELTGNCCYDETFTKGLSKVAPVAAKNRENKYDNLYRGNDNLRPPPPPQAYPQESQYDSDASNARPMITRSADSAVFAKPVVPAYARQAASVDACAPVCKAAPAAEEEADFPDDESLFDQMDSDFVGVDINASMVLDRYQPAVGDVPMTRATASVLPGEPKRKDAADDVSLVERKKQEAAAKREAARARQAARSSTPVRTGQPETRARSSAPEGPSVSLVAAASAIKATAPISPSQATSGFATARNLKRIQDPMVNSYPQKRSSQSRMPLSELRPQ</sequence>
<dbReference type="OMA" id="AMEYNAY"/>
<evidence type="ECO:0000256" key="3">
    <source>
        <dbReference type="ARBA" id="ARBA00023172"/>
    </source>
</evidence>
<dbReference type="Pfam" id="PF04098">
    <property type="entry name" value="Rad52_Rad22"/>
    <property type="match status" value="1"/>
</dbReference>
<gene>
    <name evidence="6" type="primary">Mo05898</name>
    <name evidence="6" type="ORF">E5Q_05898</name>
</gene>
<dbReference type="STRING" id="764103.G7E986"/>
<comment type="similarity">
    <text evidence="1">Belongs to the RAD52 family.</text>
</comment>
<feature type="compositionally biased region" description="Basic and acidic residues" evidence="5">
    <location>
        <begin position="332"/>
        <end position="360"/>
    </location>
</feature>
<dbReference type="RefSeq" id="XP_014568450.1">
    <property type="nucleotide sequence ID" value="XM_014712964.1"/>
</dbReference>
<protein>
    <recommendedName>
        <fullName evidence="8">DNA repair and recombination protein RAD52</fullName>
    </recommendedName>
</protein>
<evidence type="ECO:0000313" key="6">
    <source>
        <dbReference type="EMBL" id="GAA99205.1"/>
    </source>
</evidence>
<name>G7E986_MIXOS</name>
<dbReference type="AlphaFoldDB" id="G7E986"/>
<evidence type="ECO:0000313" key="7">
    <source>
        <dbReference type="Proteomes" id="UP000009131"/>
    </source>
</evidence>
<feature type="region of interest" description="Disordered" evidence="5">
    <location>
        <begin position="1"/>
        <end position="20"/>
    </location>
</feature>
<keyword evidence="3" id="KW-0233">DNA recombination</keyword>
<dbReference type="FunFam" id="3.30.390.80:FF:000001">
    <property type="entry name" value="DNA repair protein RAD52 homolog"/>
    <property type="match status" value="1"/>
</dbReference>
<dbReference type="InParanoid" id="G7E986"/>
<dbReference type="EMBL" id="BABT02000220">
    <property type="protein sequence ID" value="GAA99205.1"/>
    <property type="molecule type" value="Genomic_DNA"/>
</dbReference>
<dbReference type="Proteomes" id="UP000009131">
    <property type="component" value="Unassembled WGS sequence"/>
</dbReference>
<feature type="compositionally biased region" description="Polar residues" evidence="5">
    <location>
        <begin position="1"/>
        <end position="15"/>
    </location>
</feature>
<feature type="region of interest" description="Disordered" evidence="5">
    <location>
        <begin position="401"/>
        <end position="449"/>
    </location>
</feature>
<dbReference type="eggNOG" id="KOG4141">
    <property type="taxonomic scope" value="Eukaryota"/>
</dbReference>
<feature type="compositionally biased region" description="Basic and acidic residues" evidence="5">
    <location>
        <begin position="50"/>
        <end position="60"/>
    </location>
</feature>
<dbReference type="GO" id="GO:0006312">
    <property type="term" value="P:mitotic recombination"/>
    <property type="evidence" value="ECO:0007669"/>
    <property type="project" value="TreeGrafter"/>
</dbReference>
<feature type="compositionally biased region" description="Polar residues" evidence="5">
    <location>
        <begin position="225"/>
        <end position="235"/>
    </location>
</feature>
<feature type="compositionally biased region" description="Polar residues" evidence="5">
    <location>
        <begin position="430"/>
        <end position="441"/>
    </location>
</feature>
<reference evidence="6 7" key="2">
    <citation type="journal article" date="2012" name="Open Biol.">
        <title>Characteristics of nucleosomes and linker DNA regions on the genome of the basidiomycete Mixia osmundae revealed by mono- and dinucleosome mapping.</title>
        <authorList>
            <person name="Nishida H."/>
            <person name="Kondo S."/>
            <person name="Matsumoto T."/>
            <person name="Suzuki Y."/>
            <person name="Yoshikawa H."/>
            <person name="Taylor T.D."/>
            <person name="Sugiyama J."/>
        </authorList>
    </citation>
    <scope>NUCLEOTIDE SEQUENCE [LARGE SCALE GENOMIC DNA]</scope>
    <source>
        <strain evidence="7">CBS 9802 / IAM 14324 / JCM 22182 / KY 12970</strain>
    </source>
</reference>
<comment type="caution">
    <text evidence="6">The sequence shown here is derived from an EMBL/GenBank/DDBJ whole genome shotgun (WGS) entry which is preliminary data.</text>
</comment>
<keyword evidence="2" id="KW-0227">DNA damage</keyword>
<dbReference type="PANTHER" id="PTHR12132">
    <property type="entry name" value="DNA REPAIR AND RECOMBINATION PROTEIN RAD52, RAD59"/>
    <property type="match status" value="1"/>
</dbReference>
<dbReference type="PANTHER" id="PTHR12132:SF1">
    <property type="entry name" value="DNA REPAIR PROTEIN RAD52 HOMOLOG"/>
    <property type="match status" value="1"/>
</dbReference>
<dbReference type="GO" id="GO:0003697">
    <property type="term" value="F:single-stranded DNA binding"/>
    <property type="evidence" value="ECO:0007669"/>
    <property type="project" value="UniProtKB-ARBA"/>
</dbReference>
<feature type="compositionally biased region" description="Polar residues" evidence="5">
    <location>
        <begin position="367"/>
        <end position="376"/>
    </location>
</feature>
<keyword evidence="4" id="KW-0234">DNA repair</keyword>
<dbReference type="Gene3D" id="3.30.390.80">
    <property type="entry name" value="DNA repair protein Rad52/59/22"/>
    <property type="match status" value="1"/>
</dbReference>
<dbReference type="InterPro" id="IPR007232">
    <property type="entry name" value="Rad52_Rad59_Rad22"/>
</dbReference>
<dbReference type="GO" id="GO:0005634">
    <property type="term" value="C:nucleus"/>
    <property type="evidence" value="ECO:0007669"/>
    <property type="project" value="TreeGrafter"/>
</dbReference>
<dbReference type="HOGENOM" id="CLU_609861_0_0_1"/>
<accession>G7E986</accession>
<keyword evidence="7" id="KW-1185">Reference proteome</keyword>
<reference evidence="6 7" key="1">
    <citation type="journal article" date="2011" name="J. Gen. Appl. Microbiol.">
        <title>Draft genome sequencing of the enigmatic basidiomycete Mixia osmundae.</title>
        <authorList>
            <person name="Nishida H."/>
            <person name="Nagatsuka Y."/>
            <person name="Sugiyama J."/>
        </authorList>
    </citation>
    <scope>NUCLEOTIDE SEQUENCE [LARGE SCALE GENOMIC DNA]</scope>
    <source>
        <strain evidence="7">CBS 9802 / IAM 14324 / JCM 22182 / KY 12970</strain>
    </source>
</reference>
<dbReference type="InterPro" id="IPR042525">
    <property type="entry name" value="Rad52_Rad59_Rad22_sf"/>
</dbReference>
<dbReference type="InterPro" id="IPR041247">
    <property type="entry name" value="Rad52_fam"/>
</dbReference>
<feature type="region of interest" description="Disordered" evidence="5">
    <location>
        <begin position="205"/>
        <end position="235"/>
    </location>
</feature>
<evidence type="ECO:0008006" key="8">
    <source>
        <dbReference type="Google" id="ProtNLM"/>
    </source>
</evidence>
<evidence type="ECO:0000256" key="4">
    <source>
        <dbReference type="ARBA" id="ARBA00023204"/>
    </source>
</evidence>
<dbReference type="SUPFAM" id="SSF54768">
    <property type="entry name" value="dsRNA-binding domain-like"/>
    <property type="match status" value="1"/>
</dbReference>
<evidence type="ECO:0000256" key="1">
    <source>
        <dbReference type="ARBA" id="ARBA00006638"/>
    </source>
</evidence>
<dbReference type="OrthoDB" id="206565at2759"/>
<organism evidence="6 7">
    <name type="scientific">Mixia osmundae (strain CBS 9802 / IAM 14324 / JCM 22182 / KY 12970)</name>
    <dbReference type="NCBI Taxonomy" id="764103"/>
    <lineage>
        <taxon>Eukaryota</taxon>
        <taxon>Fungi</taxon>
        <taxon>Dikarya</taxon>
        <taxon>Basidiomycota</taxon>
        <taxon>Pucciniomycotina</taxon>
        <taxon>Mixiomycetes</taxon>
        <taxon>Mixiales</taxon>
        <taxon>Mixiaceae</taxon>
        <taxon>Mixia</taxon>
    </lineage>
</organism>
<proteinExistence type="inferred from homology"/>
<evidence type="ECO:0000256" key="5">
    <source>
        <dbReference type="SAM" id="MobiDB-lite"/>
    </source>
</evidence>
<evidence type="ECO:0000256" key="2">
    <source>
        <dbReference type="ARBA" id="ARBA00022763"/>
    </source>
</evidence>
<feature type="region of interest" description="Disordered" evidence="5">
    <location>
        <begin position="41"/>
        <end position="68"/>
    </location>
</feature>